<dbReference type="EMBL" id="BTGU01006086">
    <property type="protein sequence ID" value="GMN34377.1"/>
    <property type="molecule type" value="Genomic_DNA"/>
</dbReference>
<comment type="caution">
    <text evidence="16">The sequence shown here is derived from an EMBL/GenBank/DDBJ whole genome shotgun (WGS) entry which is preliminary data.</text>
</comment>
<feature type="signal peptide" evidence="14">
    <location>
        <begin position="1"/>
        <end position="24"/>
    </location>
</feature>
<dbReference type="Pfam" id="PF00560">
    <property type="entry name" value="LRR_1"/>
    <property type="match status" value="7"/>
</dbReference>
<dbReference type="Pfam" id="PF13855">
    <property type="entry name" value="LRR_8"/>
    <property type="match status" value="2"/>
</dbReference>
<keyword evidence="3" id="KW-1003">Cell membrane</keyword>
<feature type="region of interest" description="Disordered" evidence="12">
    <location>
        <begin position="633"/>
        <end position="653"/>
    </location>
</feature>
<evidence type="ECO:0000256" key="4">
    <source>
        <dbReference type="ARBA" id="ARBA00022614"/>
    </source>
</evidence>
<evidence type="ECO:0000256" key="8">
    <source>
        <dbReference type="ARBA" id="ARBA00022989"/>
    </source>
</evidence>
<comment type="similarity">
    <text evidence="2">Belongs to the RLP family.</text>
</comment>
<dbReference type="InterPro" id="IPR003591">
    <property type="entry name" value="Leu-rich_rpt_typical-subtyp"/>
</dbReference>
<evidence type="ECO:0000259" key="15">
    <source>
        <dbReference type="Pfam" id="PF08263"/>
    </source>
</evidence>
<dbReference type="InterPro" id="IPR001611">
    <property type="entry name" value="Leu-rich_rpt"/>
</dbReference>
<accession>A0AA88CY99</accession>
<keyword evidence="11" id="KW-0325">Glycoprotein</keyword>
<keyword evidence="5 13" id="KW-0812">Transmembrane</keyword>
<feature type="transmembrane region" description="Helical" evidence="13">
    <location>
        <begin position="661"/>
        <end position="684"/>
    </location>
</feature>
<evidence type="ECO:0000256" key="13">
    <source>
        <dbReference type="SAM" id="Phobius"/>
    </source>
</evidence>
<dbReference type="InterPro" id="IPR046956">
    <property type="entry name" value="RLP23-like"/>
</dbReference>
<protein>
    <recommendedName>
        <fullName evidence="15">Leucine-rich repeat-containing N-terminal plant-type domain-containing protein</fullName>
    </recommendedName>
</protein>
<sequence>MGSRKTSVAMMFVLALLLILFSESIPIEAKWSDSSAAPNSSVGCSEKERNALLIFKQGLYDSGNCLSSWDAGENCCNWFGVSCNNQTGHVTKLDLHLQLVEHRPEDGNKGQSCEELYLQGKLSPSLLDLEYLTYLDLSGNYFQGIPIPLFVGSMRNLRYLDLSSASFSGMVPPTLGNLSNLLHLDLRPAYDGNLWVGNLHWLPNLSSLQYLNLGGVNLSKASSHWLQGAVNMLPSLLELHLPFCDLNSFHQTLPSSINFTSLSVLDLSYNPFNSSSSFLLWWFNITTLKYIDLSLLDLIDAVSLSTIARQESLCNLQSLSLSGNQFNGEIKELVNALSRCSNEKFPSHWGNMKGLRMIDLSRNNLSGTIPRSLCSLPQLGYLQLSNNNLSGELSLCLQEFSDIYTLDLGENRFVGNIPKWINKKLVSIAELRLRNNMLTGNIPEELCGLTSLHLLDLAHNNFSGPIPSCLEDMDGFRHFNSYYHSETTLLIAAVIISPSISMTLDGKGRQSEYDTDQLRIVYMIDLSRNNLSGEIPTGITNLSYLGTLNLSMNQLSGSIPKNIGDLRQLETLDLFCNHIEGPIPTSMSSLTFLSHLNLSHNDLSGTIPSANQFGTFDDASIYEGNPRLCGPPLHTKCSASPPPESNRGAINDEDDDERDKFWFYVCMGLGFIVGFWAVCGSLVIKRSWRHSYFSGSSTTEF</sequence>
<keyword evidence="7" id="KW-0677">Repeat</keyword>
<keyword evidence="10" id="KW-0675">Receptor</keyword>
<dbReference type="Gene3D" id="3.80.10.10">
    <property type="entry name" value="Ribonuclease Inhibitor"/>
    <property type="match status" value="4"/>
</dbReference>
<dbReference type="FunFam" id="3.80.10.10:FF:000213">
    <property type="entry name" value="Tyrosine-sulfated glycopeptide receptor 1"/>
    <property type="match status" value="1"/>
</dbReference>
<dbReference type="SUPFAM" id="SSF52058">
    <property type="entry name" value="L domain-like"/>
    <property type="match status" value="2"/>
</dbReference>
<evidence type="ECO:0000256" key="11">
    <source>
        <dbReference type="ARBA" id="ARBA00023180"/>
    </source>
</evidence>
<evidence type="ECO:0000256" key="10">
    <source>
        <dbReference type="ARBA" id="ARBA00023170"/>
    </source>
</evidence>
<reference evidence="16" key="1">
    <citation type="submission" date="2023-07" db="EMBL/GenBank/DDBJ databases">
        <title>draft genome sequence of fig (Ficus carica).</title>
        <authorList>
            <person name="Takahashi T."/>
            <person name="Nishimura K."/>
        </authorList>
    </citation>
    <scope>NUCLEOTIDE SEQUENCE</scope>
</reference>
<name>A0AA88CY99_FICCA</name>
<feature type="domain" description="Leucine-rich repeat-containing N-terminal plant-type" evidence="15">
    <location>
        <begin position="47"/>
        <end position="84"/>
    </location>
</feature>
<keyword evidence="6 14" id="KW-0732">Signal</keyword>
<dbReference type="SMART" id="SM00369">
    <property type="entry name" value="LRR_TYP"/>
    <property type="match status" value="10"/>
</dbReference>
<evidence type="ECO:0000256" key="14">
    <source>
        <dbReference type="SAM" id="SignalP"/>
    </source>
</evidence>
<evidence type="ECO:0000256" key="2">
    <source>
        <dbReference type="ARBA" id="ARBA00009592"/>
    </source>
</evidence>
<keyword evidence="9 13" id="KW-0472">Membrane</keyword>
<evidence type="ECO:0000256" key="1">
    <source>
        <dbReference type="ARBA" id="ARBA00004251"/>
    </source>
</evidence>
<keyword evidence="4" id="KW-0433">Leucine-rich repeat</keyword>
<feature type="chain" id="PRO_5041738048" description="Leucine-rich repeat-containing N-terminal plant-type domain-containing protein" evidence="14">
    <location>
        <begin position="25"/>
        <end position="701"/>
    </location>
</feature>
<evidence type="ECO:0000313" key="16">
    <source>
        <dbReference type="EMBL" id="GMN34377.1"/>
    </source>
</evidence>
<evidence type="ECO:0000256" key="7">
    <source>
        <dbReference type="ARBA" id="ARBA00022737"/>
    </source>
</evidence>
<dbReference type="Proteomes" id="UP001187192">
    <property type="component" value="Unassembled WGS sequence"/>
</dbReference>
<comment type="subcellular location">
    <subcellularLocation>
        <location evidence="1">Cell membrane</location>
        <topology evidence="1">Single-pass type I membrane protein</topology>
    </subcellularLocation>
</comment>
<dbReference type="GO" id="GO:0005886">
    <property type="term" value="C:plasma membrane"/>
    <property type="evidence" value="ECO:0007669"/>
    <property type="project" value="UniProtKB-SubCell"/>
</dbReference>
<evidence type="ECO:0000256" key="3">
    <source>
        <dbReference type="ARBA" id="ARBA00022475"/>
    </source>
</evidence>
<organism evidence="16 17">
    <name type="scientific">Ficus carica</name>
    <name type="common">Common fig</name>
    <dbReference type="NCBI Taxonomy" id="3494"/>
    <lineage>
        <taxon>Eukaryota</taxon>
        <taxon>Viridiplantae</taxon>
        <taxon>Streptophyta</taxon>
        <taxon>Embryophyta</taxon>
        <taxon>Tracheophyta</taxon>
        <taxon>Spermatophyta</taxon>
        <taxon>Magnoliopsida</taxon>
        <taxon>eudicotyledons</taxon>
        <taxon>Gunneridae</taxon>
        <taxon>Pentapetalae</taxon>
        <taxon>rosids</taxon>
        <taxon>fabids</taxon>
        <taxon>Rosales</taxon>
        <taxon>Moraceae</taxon>
        <taxon>Ficeae</taxon>
        <taxon>Ficus</taxon>
    </lineage>
</organism>
<dbReference type="Pfam" id="PF08263">
    <property type="entry name" value="LRRNT_2"/>
    <property type="match status" value="1"/>
</dbReference>
<dbReference type="InterPro" id="IPR032675">
    <property type="entry name" value="LRR_dom_sf"/>
</dbReference>
<dbReference type="PANTHER" id="PTHR48063:SF29">
    <property type="entry name" value="LRR RECEPTOR-LIKE KINASE FAMILY PROTEIN"/>
    <property type="match status" value="1"/>
</dbReference>
<dbReference type="InterPro" id="IPR013210">
    <property type="entry name" value="LRR_N_plant-typ"/>
</dbReference>
<evidence type="ECO:0000256" key="6">
    <source>
        <dbReference type="ARBA" id="ARBA00022729"/>
    </source>
</evidence>
<evidence type="ECO:0000256" key="12">
    <source>
        <dbReference type="SAM" id="MobiDB-lite"/>
    </source>
</evidence>
<proteinExistence type="inferred from homology"/>
<keyword evidence="8 13" id="KW-1133">Transmembrane helix</keyword>
<evidence type="ECO:0000313" key="17">
    <source>
        <dbReference type="Proteomes" id="UP001187192"/>
    </source>
</evidence>
<gene>
    <name evidence="16" type="ORF">TIFTF001_048350</name>
</gene>
<dbReference type="AlphaFoldDB" id="A0AA88CY99"/>
<evidence type="ECO:0000256" key="9">
    <source>
        <dbReference type="ARBA" id="ARBA00023136"/>
    </source>
</evidence>
<evidence type="ECO:0000256" key="5">
    <source>
        <dbReference type="ARBA" id="ARBA00022692"/>
    </source>
</evidence>
<keyword evidence="17" id="KW-1185">Reference proteome</keyword>
<dbReference type="PANTHER" id="PTHR48063">
    <property type="entry name" value="LRR RECEPTOR-LIKE KINASE"/>
    <property type="match status" value="1"/>
</dbReference>